<evidence type="ECO:0000256" key="2">
    <source>
        <dbReference type="ARBA" id="ARBA00022448"/>
    </source>
</evidence>
<organism evidence="10 11">
    <name type="scientific">Microbacterium immunditiarum</name>
    <dbReference type="NCBI Taxonomy" id="337480"/>
    <lineage>
        <taxon>Bacteria</taxon>
        <taxon>Bacillati</taxon>
        <taxon>Actinomycetota</taxon>
        <taxon>Actinomycetes</taxon>
        <taxon>Micrococcales</taxon>
        <taxon>Microbacteriaceae</taxon>
        <taxon>Microbacterium</taxon>
    </lineage>
</organism>
<evidence type="ECO:0000313" key="11">
    <source>
        <dbReference type="Proteomes" id="UP000576969"/>
    </source>
</evidence>
<gene>
    <name evidence="10" type="ORF">BJ991_000487</name>
</gene>
<dbReference type="GO" id="GO:0006865">
    <property type="term" value="P:amino acid transport"/>
    <property type="evidence" value="ECO:0007669"/>
    <property type="project" value="UniProtKB-KW"/>
</dbReference>
<dbReference type="GO" id="GO:0005886">
    <property type="term" value="C:plasma membrane"/>
    <property type="evidence" value="ECO:0007669"/>
    <property type="project" value="UniProtKB-SubCell"/>
</dbReference>
<dbReference type="PANTHER" id="PTHR11795:SF445">
    <property type="entry name" value="AMINO ACID ABC TRANSPORTER PERMEASE PROTEIN"/>
    <property type="match status" value="1"/>
</dbReference>
<feature type="transmembrane region" description="Helical" evidence="9">
    <location>
        <begin position="6"/>
        <end position="27"/>
    </location>
</feature>
<evidence type="ECO:0000256" key="6">
    <source>
        <dbReference type="ARBA" id="ARBA00022989"/>
    </source>
</evidence>
<keyword evidence="7 9" id="KW-0472">Membrane</keyword>
<keyword evidence="5" id="KW-0029">Amino-acid transport</keyword>
<dbReference type="CDD" id="cd06582">
    <property type="entry name" value="TM_PBP1_LivH_like"/>
    <property type="match status" value="1"/>
</dbReference>
<keyword evidence="4 9" id="KW-0812">Transmembrane</keyword>
<feature type="transmembrane region" description="Helical" evidence="9">
    <location>
        <begin position="237"/>
        <end position="255"/>
    </location>
</feature>
<proteinExistence type="inferred from homology"/>
<dbReference type="InterPro" id="IPR001851">
    <property type="entry name" value="ABC_transp_permease"/>
</dbReference>
<feature type="transmembrane region" description="Helical" evidence="9">
    <location>
        <begin position="138"/>
        <end position="157"/>
    </location>
</feature>
<name>A0A7Y9KK45_9MICO</name>
<dbReference type="GO" id="GO:0022857">
    <property type="term" value="F:transmembrane transporter activity"/>
    <property type="evidence" value="ECO:0007669"/>
    <property type="project" value="InterPro"/>
</dbReference>
<feature type="transmembrane region" description="Helical" evidence="9">
    <location>
        <begin position="34"/>
        <end position="56"/>
    </location>
</feature>
<sequence length="288" mass="30145">MLAEIISGLSIGSVYVLLALGFTLTLGVGDMVNLAHGATVVAGMYVVYTLVAALGLNAYVGVVLAGVVCALLSAVVYVVAIVPSRSAGGGHNLQVVYTLVLSSLLVIIFQLVWGGQLVGLPFRQTEPWRILGVPVDPARGIAFFVAVALSAVFMVWLRYSLSGRLMRMTGRYTEGAYAIGVPVQWVFVAVFCLGGAMAGVAGGLLMTIQPVSPTLGFGFLIVALIVSIAARLSMFGVVLVGFFYGIAQAVLNSLIDPSLTSVVIFVAFLAILSIERVVSTTSNRARRA</sequence>
<dbReference type="Proteomes" id="UP000576969">
    <property type="component" value="Unassembled WGS sequence"/>
</dbReference>
<comment type="caution">
    <text evidence="10">The sequence shown here is derived from an EMBL/GenBank/DDBJ whole genome shotgun (WGS) entry which is preliminary data.</text>
</comment>
<keyword evidence="2" id="KW-0813">Transport</keyword>
<reference evidence="10 11" key="1">
    <citation type="submission" date="2020-07" db="EMBL/GenBank/DDBJ databases">
        <title>Sequencing the genomes of 1000 actinobacteria strains.</title>
        <authorList>
            <person name="Klenk H.-P."/>
        </authorList>
    </citation>
    <scope>NUCLEOTIDE SEQUENCE [LARGE SCALE GENOMIC DNA]</scope>
    <source>
        <strain evidence="10 11">DSM 24662</strain>
    </source>
</reference>
<feature type="transmembrane region" description="Helical" evidence="9">
    <location>
        <begin position="211"/>
        <end position="230"/>
    </location>
</feature>
<feature type="transmembrane region" description="Helical" evidence="9">
    <location>
        <begin position="177"/>
        <end position="205"/>
    </location>
</feature>
<dbReference type="AlphaFoldDB" id="A0A7Y9KK45"/>
<evidence type="ECO:0000256" key="3">
    <source>
        <dbReference type="ARBA" id="ARBA00022475"/>
    </source>
</evidence>
<accession>A0A7Y9KK45</accession>
<evidence type="ECO:0000256" key="7">
    <source>
        <dbReference type="ARBA" id="ARBA00023136"/>
    </source>
</evidence>
<evidence type="ECO:0000256" key="5">
    <source>
        <dbReference type="ARBA" id="ARBA00022970"/>
    </source>
</evidence>
<evidence type="ECO:0000256" key="9">
    <source>
        <dbReference type="SAM" id="Phobius"/>
    </source>
</evidence>
<dbReference type="EMBL" id="JACCBV010000001">
    <property type="protein sequence ID" value="NYE18459.1"/>
    <property type="molecule type" value="Genomic_DNA"/>
</dbReference>
<dbReference type="Pfam" id="PF02653">
    <property type="entry name" value="BPD_transp_2"/>
    <property type="match status" value="1"/>
</dbReference>
<protein>
    <submittedName>
        <fullName evidence="10">Branched-chain amino acid transport system permease protein</fullName>
    </submittedName>
</protein>
<comment type="similarity">
    <text evidence="8">Belongs to the binding-protein-dependent transport system permease family. LivHM subfamily.</text>
</comment>
<evidence type="ECO:0000256" key="4">
    <source>
        <dbReference type="ARBA" id="ARBA00022692"/>
    </source>
</evidence>
<feature type="transmembrane region" description="Helical" evidence="9">
    <location>
        <begin position="261"/>
        <end position="278"/>
    </location>
</feature>
<keyword evidence="3" id="KW-1003">Cell membrane</keyword>
<dbReference type="RefSeq" id="WP_179487134.1">
    <property type="nucleotide sequence ID" value="NZ_JACCBV010000001.1"/>
</dbReference>
<evidence type="ECO:0000256" key="1">
    <source>
        <dbReference type="ARBA" id="ARBA00004651"/>
    </source>
</evidence>
<evidence type="ECO:0000256" key="8">
    <source>
        <dbReference type="ARBA" id="ARBA00037998"/>
    </source>
</evidence>
<keyword evidence="11" id="KW-1185">Reference proteome</keyword>
<dbReference type="InterPro" id="IPR052157">
    <property type="entry name" value="BCAA_transport_permease"/>
</dbReference>
<feature type="transmembrane region" description="Helical" evidence="9">
    <location>
        <begin position="62"/>
        <end position="83"/>
    </location>
</feature>
<feature type="transmembrane region" description="Helical" evidence="9">
    <location>
        <begin position="95"/>
        <end position="118"/>
    </location>
</feature>
<keyword evidence="6 9" id="KW-1133">Transmembrane helix</keyword>
<dbReference type="PANTHER" id="PTHR11795">
    <property type="entry name" value="BRANCHED-CHAIN AMINO ACID TRANSPORT SYSTEM PERMEASE PROTEIN LIVH"/>
    <property type="match status" value="1"/>
</dbReference>
<evidence type="ECO:0000313" key="10">
    <source>
        <dbReference type="EMBL" id="NYE18459.1"/>
    </source>
</evidence>
<comment type="subcellular location">
    <subcellularLocation>
        <location evidence="1">Cell membrane</location>
        <topology evidence="1">Multi-pass membrane protein</topology>
    </subcellularLocation>
</comment>